<evidence type="ECO:0000256" key="2">
    <source>
        <dbReference type="ARBA" id="ARBA00022679"/>
    </source>
</evidence>
<dbReference type="GO" id="GO:0004707">
    <property type="term" value="F:MAP kinase activity"/>
    <property type="evidence" value="ECO:0007669"/>
    <property type="project" value="UniProtKB-EC"/>
</dbReference>
<keyword evidence="5" id="KW-0067">ATP-binding</keyword>
<dbReference type="PRINTS" id="PR01415">
    <property type="entry name" value="ANKYRIN"/>
</dbReference>
<dbReference type="OrthoDB" id="10252171at2759"/>
<dbReference type="Gene3D" id="1.25.40.20">
    <property type="entry name" value="Ankyrin repeat-containing domain"/>
    <property type="match status" value="1"/>
</dbReference>
<dbReference type="RefSeq" id="XP_025427640.1">
    <property type="nucleotide sequence ID" value="XM_025572188.1"/>
</dbReference>
<dbReference type="GO" id="GO:0005524">
    <property type="term" value="F:ATP binding"/>
    <property type="evidence" value="ECO:0007669"/>
    <property type="project" value="UniProtKB-KW"/>
</dbReference>
<evidence type="ECO:0000256" key="8">
    <source>
        <dbReference type="PROSITE-ProRule" id="PRU00023"/>
    </source>
</evidence>
<dbReference type="Pfam" id="PF12796">
    <property type="entry name" value="Ank_2"/>
    <property type="match status" value="2"/>
</dbReference>
<proteinExistence type="predicted"/>
<evidence type="ECO:0000256" key="6">
    <source>
        <dbReference type="ARBA" id="ARBA00047919"/>
    </source>
</evidence>
<comment type="catalytic activity">
    <reaction evidence="7">
        <text>L-seryl-[protein] + ATP = O-phospho-L-seryl-[protein] + ADP + H(+)</text>
        <dbReference type="Rhea" id="RHEA:17989"/>
        <dbReference type="Rhea" id="RHEA-COMP:9863"/>
        <dbReference type="Rhea" id="RHEA-COMP:11604"/>
        <dbReference type="ChEBI" id="CHEBI:15378"/>
        <dbReference type="ChEBI" id="CHEBI:29999"/>
        <dbReference type="ChEBI" id="CHEBI:30616"/>
        <dbReference type="ChEBI" id="CHEBI:83421"/>
        <dbReference type="ChEBI" id="CHEBI:456216"/>
        <dbReference type="EC" id="2.7.11.24"/>
    </reaction>
    <physiologicalReaction direction="left-to-right" evidence="7">
        <dbReference type="Rhea" id="RHEA:17990"/>
    </physiologicalReaction>
</comment>
<feature type="repeat" description="ANK" evidence="8">
    <location>
        <begin position="435"/>
        <end position="471"/>
    </location>
</feature>
<dbReference type="STRING" id="1450539.A0A318ZNI7"/>
<evidence type="ECO:0000256" key="5">
    <source>
        <dbReference type="ARBA" id="ARBA00022840"/>
    </source>
</evidence>
<dbReference type="InterPro" id="IPR008271">
    <property type="entry name" value="Ser/Thr_kinase_AS"/>
</dbReference>
<dbReference type="PANTHER" id="PTHR48016">
    <property type="entry name" value="MAP KINASE KINASE KINASE SSK2-RELATED-RELATED"/>
    <property type="match status" value="1"/>
</dbReference>
<dbReference type="SUPFAM" id="SSF48403">
    <property type="entry name" value="Ankyrin repeat"/>
    <property type="match status" value="1"/>
</dbReference>
<dbReference type="EC" id="2.7.11.24" evidence="1"/>
<comment type="catalytic activity">
    <reaction evidence="6">
        <text>L-threonyl-[protein] + ATP = O-phospho-L-threonyl-[protein] + ADP + H(+)</text>
        <dbReference type="Rhea" id="RHEA:46608"/>
        <dbReference type="Rhea" id="RHEA-COMP:11060"/>
        <dbReference type="Rhea" id="RHEA-COMP:11605"/>
        <dbReference type="ChEBI" id="CHEBI:15378"/>
        <dbReference type="ChEBI" id="CHEBI:30013"/>
        <dbReference type="ChEBI" id="CHEBI:30616"/>
        <dbReference type="ChEBI" id="CHEBI:61977"/>
        <dbReference type="ChEBI" id="CHEBI:456216"/>
        <dbReference type="EC" id="2.7.11.24"/>
    </reaction>
    <physiologicalReaction direction="left-to-right" evidence="6">
        <dbReference type="Rhea" id="RHEA:46609"/>
    </physiologicalReaction>
</comment>
<evidence type="ECO:0000256" key="1">
    <source>
        <dbReference type="ARBA" id="ARBA00012411"/>
    </source>
</evidence>
<dbReference type="InterPro" id="IPR036770">
    <property type="entry name" value="Ankyrin_rpt-contain_sf"/>
</dbReference>
<evidence type="ECO:0000256" key="7">
    <source>
        <dbReference type="ARBA" id="ARBA00048130"/>
    </source>
</evidence>
<dbReference type="Proteomes" id="UP000248349">
    <property type="component" value="Unassembled WGS sequence"/>
</dbReference>
<name>A0A318ZNI7_9EURO</name>
<sequence length="631" mass="70680">MDLQTIDEVIAPFKLEIKSHGERRREISLNADSVGNSSTREPRYTIWSRKHYFTRGDRVYGNVYLDQSAAGKLRVVKEIVHPHDSGSADRDKRRCTELEMMARVATVLRPDQKRYFVDFLGWFEGEDRLGLVLEYCPLGDVEHCFAEPLPEQIVRIMTAQILEGLAILHRLGITHRDIKPQNILVFQKDPVWVKIADFGISKRNNGQTDLRSKVGTEGYMAPEILLDETKRISKYSNAVDMWSLGCLIYYLLSKKVPFPSFLRLKEYYEGFGVFPDDELSQRGVGESGISFIRCLMDSEPEKRPVASAQLATQWSIVGPEIVALTREQDLVNVSGEIRTATPAETAHTTAKIQSIVPAREEEPNYWSSELLRITKTPHLPEAEDRTRALLESDANPNAMRDGYTPLHHACEAGSPKLVQLLLQYAADVHIRTQPHGETPLHLATYRGDADSFLKILHLLVPCGVEVNAVDNVGTTALHSVVARVGGPGAVSAIEALIALGASTEIRGTARAVTPLQYAVALDREEKAAALIRGGANVNVEDRSGRRVLHEAIVSRKISAKLVEMLIEKGADVNAKDSQGVFPMYEAVRADRPEIVHLLVKHEADTILGSESIEWRLQWMLFQRKLPWPLRR</sequence>
<accession>A0A318ZNI7</accession>
<evidence type="ECO:0000256" key="4">
    <source>
        <dbReference type="ARBA" id="ARBA00022777"/>
    </source>
</evidence>
<dbReference type="InterPro" id="IPR002110">
    <property type="entry name" value="Ankyrin_rpt"/>
</dbReference>
<dbReference type="PROSITE" id="PS00108">
    <property type="entry name" value="PROTEIN_KINASE_ST"/>
    <property type="match status" value="1"/>
</dbReference>
<organism evidence="10 11">
    <name type="scientific">Aspergillus saccharolyticus JOP 1030-1</name>
    <dbReference type="NCBI Taxonomy" id="1450539"/>
    <lineage>
        <taxon>Eukaryota</taxon>
        <taxon>Fungi</taxon>
        <taxon>Dikarya</taxon>
        <taxon>Ascomycota</taxon>
        <taxon>Pezizomycotina</taxon>
        <taxon>Eurotiomycetes</taxon>
        <taxon>Eurotiomycetidae</taxon>
        <taxon>Eurotiales</taxon>
        <taxon>Aspergillaceae</taxon>
        <taxon>Aspergillus</taxon>
        <taxon>Aspergillus subgen. Circumdati</taxon>
    </lineage>
</organism>
<evidence type="ECO:0000313" key="11">
    <source>
        <dbReference type="Proteomes" id="UP000248349"/>
    </source>
</evidence>
<evidence type="ECO:0000259" key="9">
    <source>
        <dbReference type="PROSITE" id="PS50011"/>
    </source>
</evidence>
<dbReference type="InterPro" id="IPR011009">
    <property type="entry name" value="Kinase-like_dom_sf"/>
</dbReference>
<evidence type="ECO:0000256" key="3">
    <source>
        <dbReference type="ARBA" id="ARBA00022741"/>
    </source>
</evidence>
<dbReference type="SMART" id="SM00220">
    <property type="entry name" value="S_TKc"/>
    <property type="match status" value="1"/>
</dbReference>
<dbReference type="PROSITE" id="PS50297">
    <property type="entry name" value="ANK_REP_REGION"/>
    <property type="match status" value="4"/>
</dbReference>
<keyword evidence="8" id="KW-0040">ANK repeat</keyword>
<dbReference type="Pfam" id="PF00069">
    <property type="entry name" value="Pkinase"/>
    <property type="match status" value="1"/>
</dbReference>
<dbReference type="PROSITE" id="PS50088">
    <property type="entry name" value="ANK_REPEAT"/>
    <property type="match status" value="4"/>
</dbReference>
<keyword evidence="4 10" id="KW-0418">Kinase</keyword>
<feature type="domain" description="Protein kinase" evidence="9">
    <location>
        <begin position="49"/>
        <end position="315"/>
    </location>
</feature>
<evidence type="ECO:0000313" key="10">
    <source>
        <dbReference type="EMBL" id="PYH41658.1"/>
    </source>
</evidence>
<protein>
    <recommendedName>
        <fullName evidence="1">mitogen-activated protein kinase</fullName>
        <ecNumber evidence="1">2.7.11.24</ecNumber>
    </recommendedName>
</protein>
<keyword evidence="2" id="KW-0808">Transferase</keyword>
<keyword evidence="3" id="KW-0547">Nucleotide-binding</keyword>
<dbReference type="GeneID" id="37073416"/>
<gene>
    <name evidence="10" type="ORF">BP01DRAFT_305165</name>
</gene>
<feature type="repeat" description="ANK" evidence="8">
    <location>
        <begin position="543"/>
        <end position="577"/>
    </location>
</feature>
<dbReference type="AlphaFoldDB" id="A0A318ZNI7"/>
<dbReference type="PROSITE" id="PS50011">
    <property type="entry name" value="PROTEIN_KINASE_DOM"/>
    <property type="match status" value="1"/>
</dbReference>
<reference evidence="10 11" key="1">
    <citation type="submission" date="2016-12" db="EMBL/GenBank/DDBJ databases">
        <title>The genomes of Aspergillus section Nigri reveals drivers in fungal speciation.</title>
        <authorList>
            <consortium name="DOE Joint Genome Institute"/>
            <person name="Vesth T.C."/>
            <person name="Nybo J."/>
            <person name="Theobald S."/>
            <person name="Brandl J."/>
            <person name="Frisvad J.C."/>
            <person name="Nielsen K.F."/>
            <person name="Lyhne E.K."/>
            <person name="Kogle M.E."/>
            <person name="Kuo A."/>
            <person name="Riley R."/>
            <person name="Clum A."/>
            <person name="Nolan M."/>
            <person name="Lipzen A."/>
            <person name="Salamov A."/>
            <person name="Henrissat B."/>
            <person name="Wiebenga A."/>
            <person name="De Vries R.P."/>
            <person name="Grigoriev I.V."/>
            <person name="Mortensen U.H."/>
            <person name="Andersen M.R."/>
            <person name="Baker S.E."/>
        </authorList>
    </citation>
    <scope>NUCLEOTIDE SEQUENCE [LARGE SCALE GENOMIC DNA]</scope>
    <source>
        <strain evidence="10 11">JOP 1030-1</strain>
    </source>
</reference>
<dbReference type="SMART" id="SM00248">
    <property type="entry name" value="ANK"/>
    <property type="match status" value="6"/>
</dbReference>
<keyword evidence="11" id="KW-1185">Reference proteome</keyword>
<dbReference type="EMBL" id="KZ821261">
    <property type="protein sequence ID" value="PYH41658.1"/>
    <property type="molecule type" value="Genomic_DNA"/>
</dbReference>
<dbReference type="PANTHER" id="PTHR48016:SF56">
    <property type="entry name" value="MAPKK KINASE"/>
    <property type="match status" value="1"/>
</dbReference>
<dbReference type="Gene3D" id="1.10.510.10">
    <property type="entry name" value="Transferase(Phosphotransferase) domain 1"/>
    <property type="match status" value="1"/>
</dbReference>
<dbReference type="InterPro" id="IPR050538">
    <property type="entry name" value="MAP_kinase_kinase_kinase"/>
</dbReference>
<feature type="repeat" description="ANK" evidence="8">
    <location>
        <begin position="510"/>
        <end position="542"/>
    </location>
</feature>
<dbReference type="SUPFAM" id="SSF56112">
    <property type="entry name" value="Protein kinase-like (PK-like)"/>
    <property type="match status" value="1"/>
</dbReference>
<dbReference type="InterPro" id="IPR000719">
    <property type="entry name" value="Prot_kinase_dom"/>
</dbReference>
<feature type="repeat" description="ANK" evidence="8">
    <location>
        <begin position="401"/>
        <end position="433"/>
    </location>
</feature>